<evidence type="ECO:0000256" key="5">
    <source>
        <dbReference type="PIRSR" id="PIRSR000350-4"/>
    </source>
</evidence>
<dbReference type="InterPro" id="IPR001100">
    <property type="entry name" value="Pyr_nuc-diS_OxRdtase"/>
</dbReference>
<evidence type="ECO:0000256" key="2">
    <source>
        <dbReference type="ARBA" id="ARBA00022630"/>
    </source>
</evidence>
<dbReference type="GO" id="GO:0000166">
    <property type="term" value="F:nucleotide binding"/>
    <property type="evidence" value="ECO:0007669"/>
    <property type="project" value="UniProtKB-KW"/>
</dbReference>
<evidence type="ECO:0000313" key="8">
    <source>
        <dbReference type="EMBL" id="MBK1828048.1"/>
    </source>
</evidence>
<feature type="binding site" evidence="4">
    <location>
        <begin position="176"/>
        <end position="183"/>
    </location>
    <ligand>
        <name>NAD(+)</name>
        <dbReference type="ChEBI" id="CHEBI:57540"/>
    </ligand>
</feature>
<evidence type="ECO:0000256" key="4">
    <source>
        <dbReference type="PIRSR" id="PIRSR000350-3"/>
    </source>
</evidence>
<evidence type="ECO:0000256" key="3">
    <source>
        <dbReference type="ARBA" id="ARBA00022827"/>
    </source>
</evidence>
<feature type="domain" description="FAD/NAD(P)-binding" evidence="7">
    <location>
        <begin position="9"/>
        <end position="320"/>
    </location>
</feature>
<dbReference type="Proteomes" id="UP000658278">
    <property type="component" value="Unassembled WGS sequence"/>
</dbReference>
<keyword evidence="3 4" id="KW-0274">FAD</keyword>
<dbReference type="InterPro" id="IPR016156">
    <property type="entry name" value="FAD/NAD-linked_Rdtase_dimer_sf"/>
</dbReference>
<dbReference type="SUPFAM" id="SSF55424">
    <property type="entry name" value="FAD/NAD-linked reductases, dimerisation (C-terminal) domain"/>
    <property type="match status" value="1"/>
</dbReference>
<comment type="cofactor">
    <cofactor evidence="4">
        <name>FAD</name>
        <dbReference type="ChEBI" id="CHEBI:57692"/>
    </cofactor>
    <text evidence="4">Binds 1 FAD per subunit.</text>
</comment>
<feature type="disulfide bond" description="Redox-active" evidence="5">
    <location>
        <begin position="46"/>
        <end position="51"/>
    </location>
</feature>
<evidence type="ECO:0000256" key="1">
    <source>
        <dbReference type="ARBA" id="ARBA00007532"/>
    </source>
</evidence>
<accession>A0A934VC41</accession>
<dbReference type="PRINTS" id="PR00368">
    <property type="entry name" value="FADPNR"/>
</dbReference>
<keyword evidence="4" id="KW-0520">NAD</keyword>
<keyword evidence="9" id="KW-1185">Reference proteome</keyword>
<dbReference type="Pfam" id="PF07992">
    <property type="entry name" value="Pyr_redox_2"/>
    <property type="match status" value="1"/>
</dbReference>
<comment type="caution">
    <text evidence="8">The sequence shown here is derived from an EMBL/GenBank/DDBJ whole genome shotgun (WGS) entry which is preliminary data.</text>
</comment>
<proteinExistence type="inferred from homology"/>
<dbReference type="InterPro" id="IPR036188">
    <property type="entry name" value="FAD/NAD-bd_sf"/>
</dbReference>
<feature type="binding site" evidence="4">
    <location>
        <position position="263"/>
    </location>
    <ligand>
        <name>NAD(+)</name>
        <dbReference type="ChEBI" id="CHEBI:57540"/>
    </ligand>
</feature>
<sequence length="450" mass="47835">METPELNHFDVILIGSGTSAYYCATPLLEAGKKVAIIDSRPFGGTCALRGCQPKKYFVANAEAVAMGRQLVGKGIEAAPRTDWKALQALKGEFLEGRSEEEVEDWREAGATPIRGEARMVAEDAIEVDGRRLTAETIVLATGGTPVQLDIPGSEHVGVSDDFLDLPDLPERILFVGGGYISCEFAFVAAHAGAKVTILQRSDRILKNFDGEMVGVLLEAAKELGIEIRTEEEVRAVEKVGEALKVTTSTGAVLETDAVFEAAGRAPNLSVLDGHDGGVETNRSGVVVDEFMRSVSNPRVFAIGDCAASGMDLAAVADEHGKAVAKSLLGDELVRPRLEVVPSATFTIPSLASVGLGEDEAREKGLAFQVHKNLSISWASSKRIGENHAGYKVLVSEEDGSILGAHLARHDAAEVINVFALAIKHGIKADDLASFPWAYPTMSSDVKNMVG</sequence>
<dbReference type="PANTHER" id="PTHR43014:SF5">
    <property type="entry name" value="GLUTATHIONE REDUCTASE (NADPH)"/>
    <property type="match status" value="1"/>
</dbReference>
<feature type="binding site" evidence="4">
    <location>
        <position position="304"/>
    </location>
    <ligand>
        <name>FAD</name>
        <dbReference type="ChEBI" id="CHEBI:57692"/>
    </ligand>
</feature>
<dbReference type="AlphaFoldDB" id="A0A934VC41"/>
<dbReference type="SUPFAM" id="SSF51905">
    <property type="entry name" value="FAD/NAD(P)-binding domain"/>
    <property type="match status" value="1"/>
</dbReference>
<name>A0A934VC41_9BACT</name>
<evidence type="ECO:0000259" key="6">
    <source>
        <dbReference type="Pfam" id="PF02852"/>
    </source>
</evidence>
<comment type="similarity">
    <text evidence="1">Belongs to the class-I pyridine nucleotide-disulfide oxidoreductase family.</text>
</comment>
<dbReference type="GO" id="GO:0016491">
    <property type="term" value="F:oxidoreductase activity"/>
    <property type="evidence" value="ECO:0007669"/>
    <property type="project" value="InterPro"/>
</dbReference>
<dbReference type="Gene3D" id="3.50.50.60">
    <property type="entry name" value="FAD/NAD(P)-binding domain"/>
    <property type="match status" value="2"/>
</dbReference>
<feature type="domain" description="Pyridine nucleotide-disulphide oxidoreductase dimerisation" evidence="6">
    <location>
        <begin position="340"/>
        <end position="448"/>
    </location>
</feature>
<keyword evidence="4" id="KW-0547">Nucleotide-binding</keyword>
<evidence type="ECO:0000259" key="7">
    <source>
        <dbReference type="Pfam" id="PF07992"/>
    </source>
</evidence>
<dbReference type="EMBL" id="JAENII010000010">
    <property type="protein sequence ID" value="MBK1828048.1"/>
    <property type="molecule type" value="Genomic_DNA"/>
</dbReference>
<dbReference type="RefSeq" id="WP_200280665.1">
    <property type="nucleotide sequence ID" value="NZ_JAENII010000010.1"/>
</dbReference>
<dbReference type="InterPro" id="IPR023753">
    <property type="entry name" value="FAD/NAD-binding_dom"/>
</dbReference>
<dbReference type="PIRSF" id="PIRSF000350">
    <property type="entry name" value="Mercury_reductase_MerA"/>
    <property type="match status" value="1"/>
</dbReference>
<protein>
    <submittedName>
        <fullName evidence="8">NAD(P)/FAD-dependent oxidoreductase</fullName>
    </submittedName>
</protein>
<dbReference type="Pfam" id="PF02852">
    <property type="entry name" value="Pyr_redox_dim"/>
    <property type="match status" value="1"/>
</dbReference>
<keyword evidence="2" id="KW-0285">Flavoprotein</keyword>
<dbReference type="PRINTS" id="PR00411">
    <property type="entry name" value="PNDRDTASEI"/>
</dbReference>
<feature type="binding site" evidence="4">
    <location>
        <position position="55"/>
    </location>
    <ligand>
        <name>FAD</name>
        <dbReference type="ChEBI" id="CHEBI:57692"/>
    </ligand>
</feature>
<dbReference type="Gene3D" id="3.30.390.30">
    <property type="match status" value="1"/>
</dbReference>
<dbReference type="InterPro" id="IPR004099">
    <property type="entry name" value="Pyr_nucl-diS_OxRdtase_dimer"/>
</dbReference>
<evidence type="ECO:0000313" key="9">
    <source>
        <dbReference type="Proteomes" id="UP000658278"/>
    </source>
</evidence>
<gene>
    <name evidence="8" type="ORF">JIN81_13535</name>
</gene>
<organism evidence="8 9">
    <name type="scientific">Haloferula rosea</name>
    <dbReference type="NCBI Taxonomy" id="490093"/>
    <lineage>
        <taxon>Bacteria</taxon>
        <taxon>Pseudomonadati</taxon>
        <taxon>Verrucomicrobiota</taxon>
        <taxon>Verrucomicrobiia</taxon>
        <taxon>Verrucomicrobiales</taxon>
        <taxon>Verrucomicrobiaceae</taxon>
        <taxon>Haloferula</taxon>
    </lineage>
</organism>
<dbReference type="PANTHER" id="PTHR43014">
    <property type="entry name" value="MERCURIC REDUCTASE"/>
    <property type="match status" value="1"/>
</dbReference>
<reference evidence="8" key="1">
    <citation type="submission" date="2021-01" db="EMBL/GenBank/DDBJ databases">
        <title>Modified the classification status of verrucomicrobia.</title>
        <authorList>
            <person name="Feng X."/>
        </authorList>
    </citation>
    <scope>NUCLEOTIDE SEQUENCE</scope>
    <source>
        <strain evidence="8">KCTC 22201</strain>
    </source>
</reference>